<proteinExistence type="inferred from homology"/>
<comment type="function">
    <text evidence="8">Also involved in hydrogenase metallocenter assembly, probably by participating in the nickel insertion step. This function in hydrogenase biosynthesis requires chaperone activity and the presence of the metal-binding domain, but not PPIase activity.</text>
</comment>
<comment type="catalytic activity">
    <reaction evidence="1 9 10">
        <text>[protein]-peptidylproline (omega=180) = [protein]-peptidylproline (omega=0)</text>
        <dbReference type="Rhea" id="RHEA:16237"/>
        <dbReference type="Rhea" id="RHEA-COMP:10747"/>
        <dbReference type="Rhea" id="RHEA-COMP:10748"/>
        <dbReference type="ChEBI" id="CHEBI:83833"/>
        <dbReference type="ChEBI" id="CHEBI:83834"/>
        <dbReference type="EC" id="5.2.1.8"/>
    </reaction>
</comment>
<gene>
    <name evidence="12" type="ORF">Rain11_0083</name>
</gene>
<evidence type="ECO:0000313" key="12">
    <source>
        <dbReference type="EMBL" id="PKQ70942.1"/>
    </source>
</evidence>
<evidence type="ECO:0000256" key="1">
    <source>
        <dbReference type="ARBA" id="ARBA00000971"/>
    </source>
</evidence>
<dbReference type="SUPFAM" id="SSF54534">
    <property type="entry name" value="FKBP-like"/>
    <property type="match status" value="1"/>
</dbReference>
<dbReference type="Pfam" id="PF00254">
    <property type="entry name" value="FKBP_C"/>
    <property type="match status" value="1"/>
</dbReference>
<dbReference type="GO" id="GO:0003755">
    <property type="term" value="F:peptidyl-prolyl cis-trans isomerase activity"/>
    <property type="evidence" value="ECO:0007669"/>
    <property type="project" value="UniProtKB-UniRule"/>
</dbReference>
<dbReference type="PROSITE" id="PS50059">
    <property type="entry name" value="FKBP_PPIASE"/>
    <property type="match status" value="1"/>
</dbReference>
<dbReference type="GO" id="GO:0005737">
    <property type="term" value="C:cytoplasm"/>
    <property type="evidence" value="ECO:0007669"/>
    <property type="project" value="UniProtKB-SubCell"/>
</dbReference>
<evidence type="ECO:0000256" key="2">
    <source>
        <dbReference type="ARBA" id="ARBA00004496"/>
    </source>
</evidence>
<evidence type="ECO:0000256" key="7">
    <source>
        <dbReference type="ARBA" id="ARBA00023235"/>
    </source>
</evidence>
<dbReference type="Gene3D" id="3.10.50.40">
    <property type="match status" value="1"/>
</dbReference>
<dbReference type="OrthoDB" id="9808891at2"/>
<dbReference type="EMBL" id="NKXO01000001">
    <property type="protein sequence ID" value="PKQ70942.1"/>
    <property type="molecule type" value="Genomic_DNA"/>
</dbReference>
<comment type="similarity">
    <text evidence="3 10">Belongs to the FKBP-type PPIase family.</text>
</comment>
<dbReference type="AlphaFoldDB" id="A0A2N3IKU8"/>
<comment type="caution">
    <text evidence="12">The sequence shown here is derived from an EMBL/GenBank/DDBJ whole genome shotgun (WGS) entry which is preliminary data.</text>
</comment>
<evidence type="ECO:0000256" key="3">
    <source>
        <dbReference type="ARBA" id="ARBA00006577"/>
    </source>
</evidence>
<dbReference type="InterPro" id="IPR001179">
    <property type="entry name" value="PPIase_FKBP_dom"/>
</dbReference>
<name>A0A2N3IKU8_9BACT</name>
<keyword evidence="4" id="KW-0963">Cytoplasm</keyword>
<keyword evidence="7 9" id="KW-0413">Isomerase</keyword>
<sequence length="162" mass="18069">MQVAKDKVVFITYTISSLDDQMVIEHVPASTPYGFLYGNHFVLPAMEEKLLGLAVGDSFDFILPPQEAFGEYDEEGVVVFPISEFLQSNFPQEYLKVGEIVPLQDEEGYPVDAVITEIDGDFVTLDFNHPLAGRTLHYQGKILDIREATAEELIQGVVKGIK</sequence>
<evidence type="ECO:0000256" key="4">
    <source>
        <dbReference type="ARBA" id="ARBA00022490"/>
    </source>
</evidence>
<evidence type="ECO:0000256" key="9">
    <source>
        <dbReference type="PROSITE-ProRule" id="PRU00277"/>
    </source>
</evidence>
<reference evidence="12 13" key="1">
    <citation type="submission" date="2017-06" db="EMBL/GenBank/DDBJ databases">
        <title>Raineya orbicola gen. nov., sp. nov. a slightly thermophilic bacterium of the phylum Bacteroidetes and the description of Raineyaceae fam. nov.</title>
        <authorList>
            <person name="Albuquerque L."/>
            <person name="Polonia A.R.M."/>
            <person name="Barroso C."/>
            <person name="Froufe H.J.C."/>
            <person name="Lage O."/>
            <person name="Lobo-Da-Cunha A."/>
            <person name="Egas C."/>
            <person name="Da Costa M.S."/>
        </authorList>
    </citation>
    <scope>NUCLEOTIDE SEQUENCE [LARGE SCALE GENOMIC DNA]</scope>
    <source>
        <strain evidence="12 13">SPSPC-11</strain>
    </source>
</reference>
<organism evidence="12 13">
    <name type="scientific">Raineya orbicola</name>
    <dbReference type="NCBI Taxonomy" id="2016530"/>
    <lineage>
        <taxon>Bacteria</taxon>
        <taxon>Pseudomonadati</taxon>
        <taxon>Bacteroidota</taxon>
        <taxon>Cytophagia</taxon>
        <taxon>Cytophagales</taxon>
        <taxon>Raineyaceae</taxon>
        <taxon>Raineya</taxon>
    </lineage>
</organism>
<dbReference type="InterPro" id="IPR046357">
    <property type="entry name" value="PPIase_dom_sf"/>
</dbReference>
<keyword evidence="13" id="KW-1185">Reference proteome</keyword>
<dbReference type="RefSeq" id="WP_133121451.1">
    <property type="nucleotide sequence ID" value="NZ_NKXO01000001.1"/>
</dbReference>
<evidence type="ECO:0000256" key="8">
    <source>
        <dbReference type="ARBA" id="ARBA00037071"/>
    </source>
</evidence>
<dbReference type="PANTHER" id="PTHR47861">
    <property type="entry name" value="FKBP-TYPE PEPTIDYL-PROLYL CIS-TRANS ISOMERASE SLYD"/>
    <property type="match status" value="1"/>
</dbReference>
<feature type="domain" description="PPIase FKBP-type" evidence="11">
    <location>
        <begin position="6"/>
        <end position="86"/>
    </location>
</feature>
<keyword evidence="5 9" id="KW-0697">Rotamase</keyword>
<dbReference type="EC" id="5.2.1.8" evidence="10"/>
<dbReference type="PANTHER" id="PTHR47861:SF3">
    <property type="entry name" value="FKBP-TYPE PEPTIDYL-PROLYL CIS-TRANS ISOMERASE SLYD"/>
    <property type="match status" value="1"/>
</dbReference>
<dbReference type="Proteomes" id="UP000233387">
    <property type="component" value="Unassembled WGS sequence"/>
</dbReference>
<keyword evidence="6" id="KW-0143">Chaperone</keyword>
<accession>A0A2N3IKU8</accession>
<evidence type="ECO:0000256" key="10">
    <source>
        <dbReference type="RuleBase" id="RU003915"/>
    </source>
</evidence>
<protein>
    <recommendedName>
        <fullName evidence="10">Peptidyl-prolyl cis-trans isomerase</fullName>
        <ecNumber evidence="10">5.2.1.8</ecNumber>
    </recommendedName>
</protein>
<dbReference type="GO" id="GO:0042026">
    <property type="term" value="P:protein refolding"/>
    <property type="evidence" value="ECO:0007669"/>
    <property type="project" value="UniProtKB-ARBA"/>
</dbReference>
<evidence type="ECO:0000256" key="5">
    <source>
        <dbReference type="ARBA" id="ARBA00023110"/>
    </source>
</evidence>
<evidence type="ECO:0000256" key="6">
    <source>
        <dbReference type="ARBA" id="ARBA00023186"/>
    </source>
</evidence>
<evidence type="ECO:0000313" key="13">
    <source>
        <dbReference type="Proteomes" id="UP000233387"/>
    </source>
</evidence>
<comment type="subcellular location">
    <subcellularLocation>
        <location evidence="2">Cytoplasm</location>
    </subcellularLocation>
</comment>
<evidence type="ECO:0000259" key="11">
    <source>
        <dbReference type="PROSITE" id="PS50059"/>
    </source>
</evidence>